<keyword evidence="12" id="KW-0175">Coiled coil</keyword>
<evidence type="ECO:0000256" key="9">
    <source>
        <dbReference type="ARBA" id="ARBA00023136"/>
    </source>
</evidence>
<evidence type="ECO:0000256" key="6">
    <source>
        <dbReference type="ARBA" id="ARBA00022781"/>
    </source>
</evidence>
<dbReference type="Gene3D" id="3.40.50.12240">
    <property type="match status" value="1"/>
</dbReference>
<comment type="similarity">
    <text evidence="3">Belongs to the ATPase alpha/beta chains family.</text>
</comment>
<organism evidence="17">
    <name type="scientific">Sesamum calycinum</name>
    <dbReference type="NCBI Taxonomy" id="2727403"/>
    <lineage>
        <taxon>Eukaryota</taxon>
        <taxon>Viridiplantae</taxon>
        <taxon>Streptophyta</taxon>
        <taxon>Embryophyta</taxon>
        <taxon>Tracheophyta</taxon>
        <taxon>Spermatophyta</taxon>
        <taxon>Magnoliopsida</taxon>
        <taxon>eudicotyledons</taxon>
        <taxon>Gunneridae</taxon>
        <taxon>Pentapetalae</taxon>
        <taxon>asterids</taxon>
        <taxon>lamiids</taxon>
        <taxon>Lamiales</taxon>
        <taxon>Pedaliaceae</taxon>
        <taxon>Sesamum</taxon>
    </lineage>
</organism>
<feature type="domain" description="ATPase F1/V1/A1 complex alpha/beta subunit nucleotide-binding" evidence="14">
    <location>
        <begin position="354"/>
        <end position="392"/>
    </location>
</feature>
<evidence type="ECO:0000256" key="7">
    <source>
        <dbReference type="ARBA" id="ARBA00023065"/>
    </source>
</evidence>
<evidence type="ECO:0000259" key="14">
    <source>
        <dbReference type="Pfam" id="PF00006"/>
    </source>
</evidence>
<evidence type="ECO:0000256" key="11">
    <source>
        <dbReference type="ARBA" id="ARBA00023310"/>
    </source>
</evidence>
<dbReference type="SUPFAM" id="SSF51344">
    <property type="entry name" value="Epsilon subunit of F1F0-ATP synthase N-terminal domain"/>
    <property type="match status" value="1"/>
</dbReference>
<comment type="similarity">
    <text evidence="2">Belongs to the ATPase epsilon chain family.</text>
</comment>
<comment type="subcellular location">
    <subcellularLocation>
        <location evidence="1">Membrane</location>
        <topology evidence="1">Peripheral membrane protein</topology>
    </subcellularLocation>
</comment>
<protein>
    <submittedName>
        <fullName evidence="17">ATP synthase epsilon chain, chloroplastic</fullName>
    </submittedName>
</protein>
<name>A0AAW2JZR8_9LAMI</name>
<dbReference type="Pfam" id="PF00006">
    <property type="entry name" value="ATP-synt_ab"/>
    <property type="match status" value="1"/>
</dbReference>
<evidence type="ECO:0000256" key="1">
    <source>
        <dbReference type="ARBA" id="ARBA00004170"/>
    </source>
</evidence>
<evidence type="ECO:0000259" key="16">
    <source>
        <dbReference type="Pfam" id="PF02823"/>
    </source>
</evidence>
<accession>A0AAW2JZR8</accession>
<evidence type="ECO:0000256" key="5">
    <source>
        <dbReference type="ARBA" id="ARBA00022640"/>
    </source>
</evidence>
<evidence type="ECO:0000256" key="2">
    <source>
        <dbReference type="ARBA" id="ARBA00005712"/>
    </source>
</evidence>
<dbReference type="Pfam" id="PF00401">
    <property type="entry name" value="ATP-synt_DE"/>
    <property type="match status" value="1"/>
</dbReference>
<dbReference type="InterPro" id="IPR020546">
    <property type="entry name" value="ATP_synth_F1_dsu/esu_N"/>
</dbReference>
<dbReference type="InterPro" id="IPR036771">
    <property type="entry name" value="ATPsynth_dsu/esu_N"/>
</dbReference>
<keyword evidence="11" id="KW-0066">ATP synthesis</keyword>
<reference evidence="17" key="1">
    <citation type="submission" date="2020-06" db="EMBL/GenBank/DDBJ databases">
        <authorList>
            <person name="Li T."/>
            <person name="Hu X."/>
            <person name="Zhang T."/>
            <person name="Song X."/>
            <person name="Zhang H."/>
            <person name="Dai N."/>
            <person name="Sheng W."/>
            <person name="Hou X."/>
            <person name="Wei L."/>
        </authorList>
    </citation>
    <scope>NUCLEOTIDE SEQUENCE</scope>
    <source>
        <strain evidence="17">KEN8</strain>
        <tissue evidence="17">Leaf</tissue>
    </source>
</reference>
<feature type="compositionally biased region" description="Polar residues" evidence="13">
    <location>
        <begin position="1"/>
        <end position="12"/>
    </location>
</feature>
<dbReference type="FunFam" id="2.60.15.10:FF:000002">
    <property type="entry name" value="ATP synthase epsilon chain, chloroplastic"/>
    <property type="match status" value="1"/>
</dbReference>
<keyword evidence="7" id="KW-0406">Ion transport</keyword>
<dbReference type="InterPro" id="IPR000194">
    <property type="entry name" value="ATPase_F1/V1/A1_a/bsu_nucl-bd"/>
</dbReference>
<proteinExistence type="inferred from homology"/>
<dbReference type="InterPro" id="IPR001469">
    <property type="entry name" value="ATP_synth_F1_dsu/esu"/>
</dbReference>
<dbReference type="SUPFAM" id="SSF52540">
    <property type="entry name" value="P-loop containing nucleoside triphosphate hydrolases"/>
    <property type="match status" value="1"/>
</dbReference>
<keyword evidence="5" id="KW-0934">Plastid</keyword>
<evidence type="ECO:0000256" key="3">
    <source>
        <dbReference type="ARBA" id="ARBA00008936"/>
    </source>
</evidence>
<evidence type="ECO:0000259" key="15">
    <source>
        <dbReference type="Pfam" id="PF00401"/>
    </source>
</evidence>
<keyword evidence="9" id="KW-0472">Membrane</keyword>
<keyword evidence="6" id="KW-0375">Hydrogen ion transport</keyword>
<feature type="domain" description="ATP synthase F1 complex delta/epsilon subunit N-terminal" evidence="16">
    <location>
        <begin position="433"/>
        <end position="504"/>
    </location>
</feature>
<dbReference type="NCBIfam" id="TIGR01216">
    <property type="entry name" value="ATP_synt_epsi"/>
    <property type="match status" value="1"/>
</dbReference>
<dbReference type="PANTHER" id="PTHR13822">
    <property type="entry name" value="ATP SYNTHASE DELTA/EPSILON CHAIN"/>
    <property type="match status" value="1"/>
</dbReference>
<dbReference type="GO" id="GO:0005524">
    <property type="term" value="F:ATP binding"/>
    <property type="evidence" value="ECO:0007669"/>
    <property type="project" value="InterPro"/>
</dbReference>
<keyword evidence="10" id="KW-0139">CF(1)</keyword>
<feature type="region of interest" description="Disordered" evidence="13">
    <location>
        <begin position="1"/>
        <end position="26"/>
    </location>
</feature>
<evidence type="ECO:0000313" key="17">
    <source>
        <dbReference type="EMBL" id="KAL0299911.1"/>
    </source>
</evidence>
<gene>
    <name evidence="17" type="ORF">Scaly_3065600</name>
</gene>
<keyword evidence="4" id="KW-0813">Transport</keyword>
<dbReference type="PANTHER" id="PTHR13822:SF10">
    <property type="entry name" value="ATP SYNTHASE EPSILON CHAIN, CHLOROPLASTIC"/>
    <property type="match status" value="1"/>
</dbReference>
<keyword evidence="8" id="KW-0793">Thylakoid</keyword>
<dbReference type="Gene3D" id="2.60.15.10">
    <property type="entry name" value="F0F1 ATP synthase delta/epsilon subunit, N-terminal"/>
    <property type="match status" value="1"/>
</dbReference>
<evidence type="ECO:0000256" key="12">
    <source>
        <dbReference type="SAM" id="Coils"/>
    </source>
</evidence>
<dbReference type="Gene3D" id="6.10.140.480">
    <property type="match status" value="1"/>
</dbReference>
<sequence>MLGSMFSTNAANSPPPPSGSSYKNKNGQAWLGPTKSTLFPSKAKSRLVNYFILYRIPLSILPYVAGVFDPCFVEDRGHLIHFLALPFTSIRPSLEAISSTLVWIRFPEMPVEFFQEELLMRIGNRIGRAVKVDETTMAASRGRYARVCVEVDLTKPLVSMITLLGFAQAVEYEGLHQICFDCGSTVRRRLALRLRKRIRCEVLSCGTSMRDLLSSGRESTKRAYRVKRKSSCRGFLKSYPTIRSSDSIDRSNEAEKLSLTYAVKKRKKEEIHLRPSIHESLVLTPLKQPFNVFSLLEKMTILYRRKYNILPKGKKEIIGAYRYRPIEFLLTTPLKEEYNRGKLRYREWLGAWLNDLTDPAPATTFAHLDATTVLSRGLAAKGIYPAVDPLDSTMLQPRIVAEVFTGSPGKYVGLAETISGFQLILSGELDGLPEQAFYLVEVKERILSTNSGQIGVLPNHAPIATAVDIGICRIRLTDQWVTMALMGGFARIGNNEITVLVNDAEKGSDIDAQEAQQTLEIAEANLRKAEGKRQIIEANLALRRARTRVEAVNAIS</sequence>
<evidence type="ECO:0000256" key="10">
    <source>
        <dbReference type="ARBA" id="ARBA00023196"/>
    </source>
</evidence>
<evidence type="ECO:0000256" key="4">
    <source>
        <dbReference type="ARBA" id="ARBA00022448"/>
    </source>
</evidence>
<dbReference type="HAMAP" id="MF_00530">
    <property type="entry name" value="ATP_synth_epsil_bac"/>
    <property type="match status" value="1"/>
</dbReference>
<reference evidence="17" key="2">
    <citation type="journal article" date="2024" name="Plant">
        <title>Genomic evolution and insights into agronomic trait innovations of Sesamum species.</title>
        <authorList>
            <person name="Miao H."/>
            <person name="Wang L."/>
            <person name="Qu L."/>
            <person name="Liu H."/>
            <person name="Sun Y."/>
            <person name="Le M."/>
            <person name="Wang Q."/>
            <person name="Wei S."/>
            <person name="Zheng Y."/>
            <person name="Lin W."/>
            <person name="Duan Y."/>
            <person name="Cao H."/>
            <person name="Xiong S."/>
            <person name="Wang X."/>
            <person name="Wei L."/>
            <person name="Li C."/>
            <person name="Ma Q."/>
            <person name="Ju M."/>
            <person name="Zhao R."/>
            <person name="Li G."/>
            <person name="Mu C."/>
            <person name="Tian Q."/>
            <person name="Mei H."/>
            <person name="Zhang T."/>
            <person name="Gao T."/>
            <person name="Zhang H."/>
        </authorList>
    </citation>
    <scope>NUCLEOTIDE SEQUENCE</scope>
    <source>
        <strain evidence="17">KEN8</strain>
    </source>
</reference>
<evidence type="ECO:0000256" key="8">
    <source>
        <dbReference type="ARBA" id="ARBA00023078"/>
    </source>
</evidence>
<dbReference type="InterPro" id="IPR020547">
    <property type="entry name" value="ATP_synth_F1_esu_C"/>
</dbReference>
<evidence type="ECO:0000256" key="13">
    <source>
        <dbReference type="SAM" id="MobiDB-lite"/>
    </source>
</evidence>
<dbReference type="GO" id="GO:0046933">
    <property type="term" value="F:proton-transporting ATP synthase activity, rotational mechanism"/>
    <property type="evidence" value="ECO:0007669"/>
    <property type="project" value="InterPro"/>
</dbReference>
<dbReference type="EMBL" id="JACGWM010000757">
    <property type="protein sequence ID" value="KAL0299911.1"/>
    <property type="molecule type" value="Genomic_DNA"/>
</dbReference>
<dbReference type="CDD" id="cd12152">
    <property type="entry name" value="F1-ATPase_delta"/>
    <property type="match status" value="1"/>
</dbReference>
<dbReference type="SUPFAM" id="SSF47917">
    <property type="entry name" value="C-terminal domain of alpha and beta subunits of F1 ATP synthase"/>
    <property type="match status" value="1"/>
</dbReference>
<dbReference type="AlphaFoldDB" id="A0AAW2JZR8"/>
<dbReference type="GO" id="GO:0045259">
    <property type="term" value="C:proton-transporting ATP synthase complex"/>
    <property type="evidence" value="ECO:0007669"/>
    <property type="project" value="UniProtKB-KW"/>
</dbReference>
<dbReference type="InterPro" id="IPR027417">
    <property type="entry name" value="P-loop_NTPase"/>
</dbReference>
<feature type="coiled-coil region" evidence="12">
    <location>
        <begin position="512"/>
        <end position="539"/>
    </location>
</feature>
<feature type="domain" description="ATP synthase epsilon subunit C-terminal" evidence="15">
    <location>
        <begin position="509"/>
        <end position="552"/>
    </location>
</feature>
<comment type="caution">
    <text evidence="17">The sequence shown here is derived from an EMBL/GenBank/DDBJ whole genome shotgun (WGS) entry which is preliminary data.</text>
</comment>
<dbReference type="Pfam" id="PF02823">
    <property type="entry name" value="ATP-synt_DE_N"/>
    <property type="match status" value="1"/>
</dbReference>